<dbReference type="PANTHER" id="PTHR10642:SF26">
    <property type="entry name" value="RIBONUCLEASE H1"/>
    <property type="match status" value="1"/>
</dbReference>
<dbReference type="CDD" id="cd09276">
    <property type="entry name" value="Rnase_HI_RT_non_LTR"/>
    <property type="match status" value="1"/>
</dbReference>
<dbReference type="InterPro" id="IPR012337">
    <property type="entry name" value="RNaseH-like_sf"/>
</dbReference>
<keyword evidence="6" id="KW-0255">Endonuclease</keyword>
<organism evidence="10 11">
    <name type="scientific">Oedothorax gibbosus</name>
    <dbReference type="NCBI Taxonomy" id="931172"/>
    <lineage>
        <taxon>Eukaryota</taxon>
        <taxon>Metazoa</taxon>
        <taxon>Ecdysozoa</taxon>
        <taxon>Arthropoda</taxon>
        <taxon>Chelicerata</taxon>
        <taxon>Arachnida</taxon>
        <taxon>Araneae</taxon>
        <taxon>Araneomorphae</taxon>
        <taxon>Entelegynae</taxon>
        <taxon>Araneoidea</taxon>
        <taxon>Linyphiidae</taxon>
        <taxon>Erigoninae</taxon>
        <taxon>Oedothorax</taxon>
    </lineage>
</organism>
<dbReference type="SUPFAM" id="SSF53098">
    <property type="entry name" value="Ribonuclease H-like"/>
    <property type="match status" value="1"/>
</dbReference>
<proteinExistence type="inferred from homology"/>
<sequence length="308" mass="34511">MHSYGIDRGCPQGSCLGPTLWNLIANDLLNDFDNSEIDLYAYADDFCMVVSGSTRQSLETTANNAINRRYISVHDLETRNLKLNIDPTRQTLNLNFKPSFPSEVCAFTDGSKTADGVGLGVIVFKGPKPVWTGMYRLDNNNTVFQAEASAILKVIEWFKSTNYNSIDIYSDSLSSVSSSTCLYPKSPIVLSIHKLCAEIAPKKVNLFWIKAHIGIFGNEVADTLAGAATEINYNRLNVKLPVSYLKRTLKNELLIRWQSNRDSSDKVFLLDFNKVGSSDPRALLGLFPRMWFRLMVDGSTCTPWHMRS</sequence>
<dbReference type="EMBL" id="JAFNEN010001443">
    <property type="protein sequence ID" value="KAG8173888.1"/>
    <property type="molecule type" value="Genomic_DNA"/>
</dbReference>
<dbReference type="InterPro" id="IPR000477">
    <property type="entry name" value="RT_dom"/>
</dbReference>
<dbReference type="Pfam" id="PF00075">
    <property type="entry name" value="RNase_H"/>
    <property type="match status" value="1"/>
</dbReference>
<dbReference type="PANTHER" id="PTHR10642">
    <property type="entry name" value="RIBONUCLEASE H1"/>
    <property type="match status" value="1"/>
</dbReference>
<comment type="catalytic activity">
    <reaction evidence="1">
        <text>Endonucleolytic cleavage to 5'-phosphomonoester.</text>
        <dbReference type="EC" id="3.1.26.4"/>
    </reaction>
</comment>
<keyword evidence="7" id="KW-0378">Hydrolase</keyword>
<evidence type="ECO:0000313" key="10">
    <source>
        <dbReference type="EMBL" id="KAG8173888.1"/>
    </source>
</evidence>
<dbReference type="Pfam" id="PF00078">
    <property type="entry name" value="RVT_1"/>
    <property type="match status" value="1"/>
</dbReference>
<dbReference type="Gene3D" id="3.30.420.10">
    <property type="entry name" value="Ribonuclease H-like superfamily/Ribonuclease H"/>
    <property type="match status" value="1"/>
</dbReference>
<dbReference type="PROSITE" id="PS50879">
    <property type="entry name" value="RNASE_H_1"/>
    <property type="match status" value="1"/>
</dbReference>
<evidence type="ECO:0000256" key="3">
    <source>
        <dbReference type="ARBA" id="ARBA00012180"/>
    </source>
</evidence>
<comment type="caution">
    <text evidence="10">The sequence shown here is derived from an EMBL/GenBank/DDBJ whole genome shotgun (WGS) entry which is preliminary data.</text>
</comment>
<dbReference type="GO" id="GO:0004523">
    <property type="term" value="F:RNA-DNA hybrid ribonuclease activity"/>
    <property type="evidence" value="ECO:0007669"/>
    <property type="project" value="UniProtKB-EC"/>
</dbReference>
<protein>
    <recommendedName>
        <fullName evidence="3">ribonuclease H</fullName>
        <ecNumber evidence="3">3.1.26.4</ecNumber>
    </recommendedName>
</protein>
<reference evidence="10 11" key="1">
    <citation type="journal article" date="2022" name="Nat. Ecol. Evol.">
        <title>A masculinizing supergene underlies an exaggerated male reproductive morph in a spider.</title>
        <authorList>
            <person name="Hendrickx F."/>
            <person name="De Corte Z."/>
            <person name="Sonet G."/>
            <person name="Van Belleghem S.M."/>
            <person name="Kostlbacher S."/>
            <person name="Vangestel C."/>
        </authorList>
    </citation>
    <scope>NUCLEOTIDE SEQUENCE [LARGE SCALE GENOMIC DNA]</scope>
    <source>
        <strain evidence="10">W744_W776</strain>
    </source>
</reference>
<dbReference type="PROSITE" id="PS50878">
    <property type="entry name" value="RT_POL"/>
    <property type="match status" value="1"/>
</dbReference>
<evidence type="ECO:0000259" key="9">
    <source>
        <dbReference type="PROSITE" id="PS50879"/>
    </source>
</evidence>
<comment type="similarity">
    <text evidence="2">Belongs to the RNase H family.</text>
</comment>
<evidence type="ECO:0000259" key="8">
    <source>
        <dbReference type="PROSITE" id="PS50878"/>
    </source>
</evidence>
<evidence type="ECO:0000256" key="6">
    <source>
        <dbReference type="ARBA" id="ARBA00022759"/>
    </source>
</evidence>
<gene>
    <name evidence="10" type="ORF">JTE90_002263</name>
</gene>
<dbReference type="InterPro" id="IPR036397">
    <property type="entry name" value="RNaseH_sf"/>
</dbReference>
<feature type="domain" description="Reverse transcriptase" evidence="8">
    <location>
        <begin position="1"/>
        <end position="121"/>
    </location>
</feature>
<keyword evidence="5" id="KW-0479">Metal-binding</keyword>
<accession>A0AAV6TQ44</accession>
<dbReference type="InterPro" id="IPR002156">
    <property type="entry name" value="RNaseH_domain"/>
</dbReference>
<feature type="domain" description="RNase H type-1" evidence="9">
    <location>
        <begin position="100"/>
        <end position="230"/>
    </location>
</feature>
<evidence type="ECO:0000256" key="2">
    <source>
        <dbReference type="ARBA" id="ARBA00005300"/>
    </source>
</evidence>
<dbReference type="AlphaFoldDB" id="A0AAV6TQ44"/>
<dbReference type="GO" id="GO:0003676">
    <property type="term" value="F:nucleic acid binding"/>
    <property type="evidence" value="ECO:0007669"/>
    <property type="project" value="InterPro"/>
</dbReference>
<dbReference type="EC" id="3.1.26.4" evidence="3"/>
<name>A0AAV6TQ44_9ARAC</name>
<evidence type="ECO:0000313" key="11">
    <source>
        <dbReference type="Proteomes" id="UP000827092"/>
    </source>
</evidence>
<dbReference type="GO" id="GO:0043137">
    <property type="term" value="P:DNA replication, removal of RNA primer"/>
    <property type="evidence" value="ECO:0007669"/>
    <property type="project" value="TreeGrafter"/>
</dbReference>
<dbReference type="InterPro" id="IPR050092">
    <property type="entry name" value="RNase_H"/>
</dbReference>
<evidence type="ECO:0000256" key="5">
    <source>
        <dbReference type="ARBA" id="ARBA00022723"/>
    </source>
</evidence>
<evidence type="ECO:0000256" key="7">
    <source>
        <dbReference type="ARBA" id="ARBA00022801"/>
    </source>
</evidence>
<dbReference type="Proteomes" id="UP000827092">
    <property type="component" value="Unassembled WGS sequence"/>
</dbReference>
<keyword evidence="11" id="KW-1185">Reference proteome</keyword>
<evidence type="ECO:0000256" key="1">
    <source>
        <dbReference type="ARBA" id="ARBA00000077"/>
    </source>
</evidence>
<keyword evidence="4" id="KW-0540">Nuclease</keyword>
<dbReference type="GO" id="GO:0046872">
    <property type="term" value="F:metal ion binding"/>
    <property type="evidence" value="ECO:0007669"/>
    <property type="project" value="UniProtKB-KW"/>
</dbReference>
<evidence type="ECO:0000256" key="4">
    <source>
        <dbReference type="ARBA" id="ARBA00022722"/>
    </source>
</evidence>